<evidence type="ECO:0000256" key="1">
    <source>
        <dbReference type="ARBA" id="ARBA00022839"/>
    </source>
</evidence>
<protein>
    <submittedName>
        <fullName evidence="3">3'-5' exoribonuclease</fullName>
    </submittedName>
</protein>
<dbReference type="EMBL" id="DVOH01000022">
    <property type="protein sequence ID" value="HIV00085.1"/>
    <property type="molecule type" value="Genomic_DNA"/>
</dbReference>
<dbReference type="GO" id="GO:0005829">
    <property type="term" value="C:cytosol"/>
    <property type="evidence" value="ECO:0007669"/>
    <property type="project" value="TreeGrafter"/>
</dbReference>
<evidence type="ECO:0000313" key="3">
    <source>
        <dbReference type="EMBL" id="HIV00085.1"/>
    </source>
</evidence>
<organism evidence="3 4">
    <name type="scientific">Candidatus Stercoripulliclostridium merdipullorum</name>
    <dbReference type="NCBI Taxonomy" id="2840952"/>
    <lineage>
        <taxon>Bacteria</taxon>
        <taxon>Bacillati</taxon>
        <taxon>Bacillota</taxon>
        <taxon>Clostridia</taxon>
        <taxon>Eubacteriales</taxon>
        <taxon>Candidatus Stercoripulliclostridium</taxon>
    </lineage>
</organism>
<dbReference type="InterPro" id="IPR006054">
    <property type="entry name" value="DnaQ"/>
</dbReference>
<dbReference type="GO" id="GO:0008408">
    <property type="term" value="F:3'-5' exonuclease activity"/>
    <property type="evidence" value="ECO:0007669"/>
    <property type="project" value="TreeGrafter"/>
</dbReference>
<comment type="caution">
    <text evidence="3">The sequence shown here is derived from an EMBL/GenBank/DDBJ whole genome shotgun (WGS) entry which is preliminary data.</text>
</comment>
<dbReference type="Gene3D" id="3.30.420.10">
    <property type="entry name" value="Ribonuclease H-like superfamily/Ribonuclease H"/>
    <property type="match status" value="1"/>
</dbReference>
<dbReference type="SMART" id="SM00479">
    <property type="entry name" value="EXOIII"/>
    <property type="match status" value="1"/>
</dbReference>
<proteinExistence type="predicted"/>
<dbReference type="GO" id="GO:0045004">
    <property type="term" value="P:DNA replication proofreading"/>
    <property type="evidence" value="ECO:0007669"/>
    <property type="project" value="TreeGrafter"/>
</dbReference>
<dbReference type="Gene3D" id="2.40.50.140">
    <property type="entry name" value="Nucleic acid-binding proteins"/>
    <property type="match status" value="1"/>
</dbReference>
<dbReference type="PANTHER" id="PTHR30231">
    <property type="entry name" value="DNA POLYMERASE III SUBUNIT EPSILON"/>
    <property type="match status" value="1"/>
</dbReference>
<evidence type="ECO:0000313" key="4">
    <source>
        <dbReference type="Proteomes" id="UP000886891"/>
    </source>
</evidence>
<dbReference type="CDD" id="cd06127">
    <property type="entry name" value="DEDDh"/>
    <property type="match status" value="1"/>
</dbReference>
<keyword evidence="1" id="KW-0378">Hydrolase</keyword>
<gene>
    <name evidence="3" type="ORF">IAB14_03090</name>
</gene>
<keyword evidence="1" id="KW-0540">Nuclease</keyword>
<evidence type="ECO:0000259" key="2">
    <source>
        <dbReference type="SMART" id="SM00479"/>
    </source>
</evidence>
<dbReference type="GO" id="GO:0003677">
    <property type="term" value="F:DNA binding"/>
    <property type="evidence" value="ECO:0007669"/>
    <property type="project" value="InterPro"/>
</dbReference>
<dbReference type="Proteomes" id="UP000886891">
    <property type="component" value="Unassembled WGS sequence"/>
</dbReference>
<dbReference type="GO" id="GO:0003887">
    <property type="term" value="F:DNA-directed DNA polymerase activity"/>
    <property type="evidence" value="ECO:0007669"/>
    <property type="project" value="InterPro"/>
</dbReference>
<dbReference type="PANTHER" id="PTHR30231:SF41">
    <property type="entry name" value="DNA POLYMERASE III SUBUNIT EPSILON"/>
    <property type="match status" value="1"/>
</dbReference>
<accession>A0A9D1SX99</accession>
<name>A0A9D1SX99_9FIRM</name>
<keyword evidence="1" id="KW-0269">Exonuclease</keyword>
<sequence>MDKGNFMYFFNRELREEERIFKLAGAELVGEDKIRLEFLIAAKDYDSLLTDALKQKVAGIVAALLPQGMDSAIRYRKTISEEDYILQCLHEFLYRESPLLYPKLKDAEILITFEYNTVKITIPHLPSDVYGFMVQNGFGEKIENALDCNVMESVEVELGRREGSSVSSTAVRRRKKTKEIESIKTVDVTVSENVVGAVARKPLYIKTALGGEKDTQTVCGTVKDLTKKTSKLKQKDFYLFRIDDTTGSIAAKYFPRDAEKSALFEQKIQNGCQIVAEGPVRMDQYSHELSLTVYRLALCQIDFATIDTEVKYLSAEDDYVTVRPEAYCDEEQTLMFQEDGPLPELLRGDVVVFDLETTGIKSTSDRIIEIGAVKLRDGVMIETFSTLINPEMPIPAEASGVNHIYDKDVEHAPVLGEVIGDFYKFTRGALMVAHNASFDMGFITYYGKEHRYLFDNPVADTLQMARERLRRSKYNLESLCKDFKIEIGNAHRATYDAVATAKVLKHLCRLGK</sequence>
<dbReference type="InterPro" id="IPR012340">
    <property type="entry name" value="NA-bd_OB-fold"/>
</dbReference>
<dbReference type="InterPro" id="IPR013520">
    <property type="entry name" value="Ribonucl_H"/>
</dbReference>
<reference evidence="3" key="1">
    <citation type="submission" date="2020-10" db="EMBL/GenBank/DDBJ databases">
        <authorList>
            <person name="Gilroy R."/>
        </authorList>
    </citation>
    <scope>NUCLEOTIDE SEQUENCE</scope>
    <source>
        <strain evidence="3">23406</strain>
    </source>
</reference>
<dbReference type="Pfam" id="PF00929">
    <property type="entry name" value="RNase_T"/>
    <property type="match status" value="1"/>
</dbReference>
<dbReference type="AlphaFoldDB" id="A0A9D1SX99"/>
<dbReference type="NCBIfam" id="TIGR00573">
    <property type="entry name" value="dnaq"/>
    <property type="match status" value="1"/>
</dbReference>
<dbReference type="SUPFAM" id="SSF53098">
    <property type="entry name" value="Ribonuclease H-like"/>
    <property type="match status" value="1"/>
</dbReference>
<reference evidence="3" key="2">
    <citation type="journal article" date="2021" name="PeerJ">
        <title>Extensive microbial diversity within the chicken gut microbiome revealed by metagenomics and culture.</title>
        <authorList>
            <person name="Gilroy R."/>
            <person name="Ravi A."/>
            <person name="Getino M."/>
            <person name="Pursley I."/>
            <person name="Horton D.L."/>
            <person name="Alikhan N.F."/>
            <person name="Baker D."/>
            <person name="Gharbi K."/>
            <person name="Hall N."/>
            <person name="Watson M."/>
            <person name="Adriaenssens E.M."/>
            <person name="Foster-Nyarko E."/>
            <person name="Jarju S."/>
            <person name="Secka A."/>
            <person name="Antonio M."/>
            <person name="Oren A."/>
            <person name="Chaudhuri R.R."/>
            <person name="La Ragione R."/>
            <person name="Hildebrand F."/>
            <person name="Pallen M.J."/>
        </authorList>
    </citation>
    <scope>NUCLEOTIDE SEQUENCE</scope>
    <source>
        <strain evidence="3">23406</strain>
    </source>
</reference>
<dbReference type="FunFam" id="3.30.420.10:FF:000045">
    <property type="entry name" value="3'-5' exonuclease DinG"/>
    <property type="match status" value="1"/>
</dbReference>
<dbReference type="InterPro" id="IPR036397">
    <property type="entry name" value="RNaseH_sf"/>
</dbReference>
<feature type="domain" description="Exonuclease" evidence="2">
    <location>
        <begin position="349"/>
        <end position="512"/>
    </location>
</feature>
<dbReference type="InterPro" id="IPR012337">
    <property type="entry name" value="RNaseH-like_sf"/>
</dbReference>